<dbReference type="Gene3D" id="2.30.39.10">
    <property type="entry name" value="Alpha-1-antitrypsin, domain 1"/>
    <property type="match status" value="1"/>
</dbReference>
<sequence>MPTQPRPDHLAYALRLHTVLHAEARNGLVWSPYSVAAALGLIAAGSGGRTREEFTALLGGDIDAHLAALDDAVTGDDGLASATGLWVRSDLPLHPEFEARLRARPDSGVHPADFEHDPEGVRRTVNTEVAKVTRGMIEELLEPGWVAPTFQALLVNALWMRLQWESPFAAERTAPLDFHAPGGTRRVPAMHKDAKLPYAEWDGWRMVSLAGQGGLVLDVLLPDRGAADLTPAVLGALHRAASARDEVRLALPRFELTGRVELAGPLAETGVRTVFSDAADLSGISPRPLAVDRVIHQAVLKVDEKGAEGAAATAVGMRLAMAPVKPRVITFTVDRPFTVVVRRRAAILFLGEVAAPEDPGPAQ</sequence>
<dbReference type="RefSeq" id="WP_106586929.1">
    <property type="nucleotide sequence ID" value="NZ_PYGA01000039.1"/>
</dbReference>
<proteinExistence type="inferred from homology"/>
<reference evidence="3 4" key="1">
    <citation type="submission" date="2018-03" db="EMBL/GenBank/DDBJ databases">
        <title>Genomic Encyclopedia of Archaeal and Bacterial Type Strains, Phase II (KMG-II): from individual species to whole genera.</title>
        <authorList>
            <person name="Goeker M."/>
        </authorList>
    </citation>
    <scope>NUCLEOTIDE SEQUENCE [LARGE SCALE GENOMIC DNA]</scope>
    <source>
        <strain evidence="3 4">DSM 45312</strain>
    </source>
</reference>
<dbReference type="Gene3D" id="3.30.497.10">
    <property type="entry name" value="Antithrombin, subunit I, domain 2"/>
    <property type="match status" value="1"/>
</dbReference>
<dbReference type="InterPro" id="IPR023796">
    <property type="entry name" value="Serpin_dom"/>
</dbReference>
<dbReference type="AlphaFoldDB" id="A0A2P8CH15"/>
<accession>A0A2P8CH15</accession>
<comment type="caution">
    <text evidence="3">The sequence shown here is derived from an EMBL/GenBank/DDBJ whole genome shotgun (WGS) entry which is preliminary data.</text>
</comment>
<dbReference type="SMART" id="SM00093">
    <property type="entry name" value="SERPIN"/>
    <property type="match status" value="1"/>
</dbReference>
<dbReference type="InterPro" id="IPR000215">
    <property type="entry name" value="Serpin_fam"/>
</dbReference>
<evidence type="ECO:0000313" key="3">
    <source>
        <dbReference type="EMBL" id="PSK84199.1"/>
    </source>
</evidence>
<dbReference type="InterPro" id="IPR042178">
    <property type="entry name" value="Serpin_sf_1"/>
</dbReference>
<organism evidence="3 4">
    <name type="scientific">Murinocardiopsis flavida</name>
    <dbReference type="NCBI Taxonomy" id="645275"/>
    <lineage>
        <taxon>Bacteria</taxon>
        <taxon>Bacillati</taxon>
        <taxon>Actinomycetota</taxon>
        <taxon>Actinomycetes</taxon>
        <taxon>Streptosporangiales</taxon>
        <taxon>Nocardiopsidaceae</taxon>
        <taxon>Murinocardiopsis</taxon>
    </lineage>
</organism>
<evidence type="ECO:0000313" key="4">
    <source>
        <dbReference type="Proteomes" id="UP000240542"/>
    </source>
</evidence>
<dbReference type="InterPro" id="IPR036186">
    <property type="entry name" value="Serpin_sf"/>
</dbReference>
<dbReference type="OrthoDB" id="9764871at2"/>
<name>A0A2P8CH15_9ACTN</name>
<keyword evidence="4" id="KW-1185">Reference proteome</keyword>
<evidence type="ECO:0000256" key="1">
    <source>
        <dbReference type="RuleBase" id="RU000411"/>
    </source>
</evidence>
<dbReference type="CDD" id="cd19590">
    <property type="entry name" value="serpin_thermopin-like"/>
    <property type="match status" value="1"/>
</dbReference>
<dbReference type="GO" id="GO:0005615">
    <property type="term" value="C:extracellular space"/>
    <property type="evidence" value="ECO:0007669"/>
    <property type="project" value="InterPro"/>
</dbReference>
<feature type="domain" description="Serpin" evidence="2">
    <location>
        <begin position="14"/>
        <end position="356"/>
    </location>
</feature>
<evidence type="ECO:0000259" key="2">
    <source>
        <dbReference type="SMART" id="SM00093"/>
    </source>
</evidence>
<comment type="similarity">
    <text evidence="1">Belongs to the serpin family.</text>
</comment>
<dbReference type="GO" id="GO:0004867">
    <property type="term" value="F:serine-type endopeptidase inhibitor activity"/>
    <property type="evidence" value="ECO:0007669"/>
    <property type="project" value="InterPro"/>
</dbReference>
<dbReference type="Proteomes" id="UP000240542">
    <property type="component" value="Unassembled WGS sequence"/>
</dbReference>
<dbReference type="Pfam" id="PF00079">
    <property type="entry name" value="Serpin"/>
    <property type="match status" value="1"/>
</dbReference>
<gene>
    <name evidence="3" type="ORF">CLV63_13918</name>
</gene>
<dbReference type="PANTHER" id="PTHR11461">
    <property type="entry name" value="SERINE PROTEASE INHIBITOR, SERPIN"/>
    <property type="match status" value="1"/>
</dbReference>
<dbReference type="SUPFAM" id="SSF56574">
    <property type="entry name" value="Serpins"/>
    <property type="match status" value="1"/>
</dbReference>
<dbReference type="PANTHER" id="PTHR11461:SF211">
    <property type="entry name" value="GH10112P-RELATED"/>
    <property type="match status" value="1"/>
</dbReference>
<dbReference type="EMBL" id="PYGA01000039">
    <property type="protein sequence ID" value="PSK84199.1"/>
    <property type="molecule type" value="Genomic_DNA"/>
</dbReference>
<dbReference type="InterPro" id="IPR042185">
    <property type="entry name" value="Serpin_sf_2"/>
</dbReference>
<protein>
    <submittedName>
        <fullName evidence="3">Serpin B</fullName>
    </submittedName>
</protein>